<accession>A0A3D9T516</accession>
<evidence type="ECO:0008006" key="3">
    <source>
        <dbReference type="Google" id="ProtNLM"/>
    </source>
</evidence>
<dbReference type="RefSeq" id="WP_116025500.1">
    <property type="nucleotide sequence ID" value="NZ_QTTT01000001.1"/>
</dbReference>
<proteinExistence type="predicted"/>
<keyword evidence="2" id="KW-1185">Reference proteome</keyword>
<sequence length="107" mass="11364">MTSTLVHTSTAVQGWDAFDRMVLRAASLRPAQTFDGLVGLLPEGISYHLVRTTLRDAMRAGLVESSRVHSTGPVIALGKTTTVYDLTAAGFIHVNSTGIRPADARAA</sequence>
<dbReference type="AlphaFoldDB" id="A0A3D9T516"/>
<comment type="caution">
    <text evidence="1">The sequence shown here is derived from an EMBL/GenBank/DDBJ whole genome shotgun (WGS) entry which is preliminary data.</text>
</comment>
<organism evidence="1 2">
    <name type="scientific">Thermomonospora umbrina</name>
    <dbReference type="NCBI Taxonomy" id="111806"/>
    <lineage>
        <taxon>Bacteria</taxon>
        <taxon>Bacillati</taxon>
        <taxon>Actinomycetota</taxon>
        <taxon>Actinomycetes</taxon>
        <taxon>Streptosporangiales</taxon>
        <taxon>Thermomonosporaceae</taxon>
        <taxon>Thermomonospora</taxon>
    </lineage>
</organism>
<gene>
    <name evidence="1" type="ORF">DFJ69_5868</name>
</gene>
<protein>
    <recommendedName>
        <fullName evidence="3">HxlR family transcriptional regulator</fullName>
    </recommendedName>
</protein>
<dbReference type="EMBL" id="QTTT01000001">
    <property type="protein sequence ID" value="REF00336.1"/>
    <property type="molecule type" value="Genomic_DNA"/>
</dbReference>
<reference evidence="1 2" key="1">
    <citation type="submission" date="2018-08" db="EMBL/GenBank/DDBJ databases">
        <title>Sequencing the genomes of 1000 actinobacteria strains.</title>
        <authorList>
            <person name="Klenk H.-P."/>
        </authorList>
    </citation>
    <scope>NUCLEOTIDE SEQUENCE [LARGE SCALE GENOMIC DNA]</scope>
    <source>
        <strain evidence="1 2">DSM 43927</strain>
    </source>
</reference>
<evidence type="ECO:0000313" key="2">
    <source>
        <dbReference type="Proteomes" id="UP000256661"/>
    </source>
</evidence>
<dbReference type="OrthoDB" id="10007783at2"/>
<evidence type="ECO:0000313" key="1">
    <source>
        <dbReference type="EMBL" id="REF00336.1"/>
    </source>
</evidence>
<dbReference type="Proteomes" id="UP000256661">
    <property type="component" value="Unassembled WGS sequence"/>
</dbReference>
<name>A0A3D9T516_9ACTN</name>